<dbReference type="Proteomes" id="UP000054359">
    <property type="component" value="Unassembled WGS sequence"/>
</dbReference>
<dbReference type="PANTHER" id="PTHR11220">
    <property type="entry name" value="HEME-BINDING PROTEIN-RELATED"/>
    <property type="match status" value="1"/>
</dbReference>
<proteinExistence type="inferred from homology"/>
<reference evidence="2 3" key="1">
    <citation type="submission" date="2013-11" db="EMBL/GenBank/DDBJ databases">
        <title>Genome sequencing of Stegodyphus mimosarum.</title>
        <authorList>
            <person name="Bechsgaard J."/>
        </authorList>
    </citation>
    <scope>NUCLEOTIDE SEQUENCE [LARGE SCALE GENOMIC DNA]</scope>
</reference>
<evidence type="ECO:0000256" key="1">
    <source>
        <dbReference type="ARBA" id="ARBA00009817"/>
    </source>
</evidence>
<dbReference type="OMA" id="ICETENY"/>
<dbReference type="PANTHER" id="PTHR11220:SF1">
    <property type="entry name" value="HEME-BINDING PROTEIN 2"/>
    <property type="match status" value="1"/>
</dbReference>
<accession>A0A087UPM5</accession>
<dbReference type="EMBL" id="KK120899">
    <property type="protein sequence ID" value="KFM79314.1"/>
    <property type="molecule type" value="Genomic_DNA"/>
</dbReference>
<protein>
    <submittedName>
        <fullName evidence="2">Heme-binding protein 1</fullName>
    </submittedName>
</protein>
<sequence>MTWASVVEESMLVRIAQIKAFERLFKYISGENDKGMTINMTVPVRMQATEYKIHCTVEMSFMVPSIHANNPPIPNDTGIIVSRNEPALYAVRSFPGYVWRKGAWKEEARKLADSLKNDNTVIKTKYYLVGYDAPFDFYDRRNEIWMVKRAGKR</sequence>
<gene>
    <name evidence="2" type="ORF">X975_04769</name>
</gene>
<evidence type="ECO:0000313" key="2">
    <source>
        <dbReference type="EMBL" id="KFM79314.1"/>
    </source>
</evidence>
<keyword evidence="3" id="KW-1185">Reference proteome</keyword>
<dbReference type="SUPFAM" id="SSF55136">
    <property type="entry name" value="Probable bacterial effector-binding domain"/>
    <property type="match status" value="1"/>
</dbReference>
<comment type="similarity">
    <text evidence="1">Belongs to the HEBP family.</text>
</comment>
<evidence type="ECO:0000313" key="3">
    <source>
        <dbReference type="Proteomes" id="UP000054359"/>
    </source>
</evidence>
<dbReference type="FunFam" id="3.20.80.10:FF:000002">
    <property type="entry name" value="Heme-binding protein 2"/>
    <property type="match status" value="1"/>
</dbReference>
<dbReference type="Pfam" id="PF04832">
    <property type="entry name" value="SOUL"/>
    <property type="match status" value="1"/>
</dbReference>
<feature type="non-terminal residue" evidence="2">
    <location>
        <position position="153"/>
    </location>
</feature>
<dbReference type="Gene3D" id="3.20.80.10">
    <property type="entry name" value="Regulatory factor, effector binding domain"/>
    <property type="match status" value="1"/>
</dbReference>
<dbReference type="AlphaFoldDB" id="A0A087UPM5"/>
<dbReference type="InterPro" id="IPR006917">
    <property type="entry name" value="SOUL_heme-bd"/>
</dbReference>
<organism evidence="2 3">
    <name type="scientific">Stegodyphus mimosarum</name>
    <name type="common">African social velvet spider</name>
    <dbReference type="NCBI Taxonomy" id="407821"/>
    <lineage>
        <taxon>Eukaryota</taxon>
        <taxon>Metazoa</taxon>
        <taxon>Ecdysozoa</taxon>
        <taxon>Arthropoda</taxon>
        <taxon>Chelicerata</taxon>
        <taxon>Arachnida</taxon>
        <taxon>Araneae</taxon>
        <taxon>Araneomorphae</taxon>
        <taxon>Entelegynae</taxon>
        <taxon>Eresoidea</taxon>
        <taxon>Eresidae</taxon>
        <taxon>Stegodyphus</taxon>
    </lineage>
</organism>
<dbReference type="STRING" id="407821.A0A087UPM5"/>
<name>A0A087UPM5_STEMI</name>
<dbReference type="OrthoDB" id="6412448at2759"/>
<dbReference type="InterPro" id="IPR011256">
    <property type="entry name" value="Reg_factor_effector_dom_sf"/>
</dbReference>